<dbReference type="EMBL" id="NZEX01000103">
    <property type="protein sequence ID" value="MAH63642.1"/>
    <property type="molecule type" value="Genomic_DNA"/>
</dbReference>
<dbReference type="SUPFAM" id="SSF55248">
    <property type="entry name" value="PCD-like"/>
    <property type="match status" value="1"/>
</dbReference>
<dbReference type="PANTHER" id="PTHR12599:SF0">
    <property type="entry name" value="PTERIN-4-ALPHA-CARBINOLAMINE DEHYDRATASE"/>
    <property type="match status" value="1"/>
</dbReference>
<dbReference type="PANTHER" id="PTHR12599">
    <property type="entry name" value="PTERIN-4-ALPHA-CARBINOLAMINE DEHYDRATASE"/>
    <property type="match status" value="1"/>
</dbReference>
<comment type="catalytic activity">
    <reaction evidence="1">
        <text>(4aS,6R)-4a-hydroxy-L-erythro-5,6,7,8-tetrahydrobiopterin = (6R)-L-erythro-6,7-dihydrobiopterin + H2O</text>
        <dbReference type="Rhea" id="RHEA:11920"/>
        <dbReference type="ChEBI" id="CHEBI:15377"/>
        <dbReference type="ChEBI" id="CHEBI:15642"/>
        <dbReference type="ChEBI" id="CHEBI:43120"/>
        <dbReference type="EC" id="4.2.1.96"/>
    </reaction>
</comment>
<dbReference type="InterPro" id="IPR001533">
    <property type="entry name" value="Pterin_deHydtase"/>
</dbReference>
<dbReference type="GO" id="GO:0006729">
    <property type="term" value="P:tetrahydrobiopterin biosynthetic process"/>
    <property type="evidence" value="ECO:0007669"/>
    <property type="project" value="InterPro"/>
</dbReference>
<sequence>MELAQKQCAPCRGGIPPLKGDSLQTLFRKLENDWKIIDEHHLQKDYAFGSYKEAVRFTNLIANLAESERHHPELLLSFINVRVSIWTHKIDGMVESDFIFAAKSDQIHANEFASNE</sequence>
<protein>
    <recommendedName>
        <fullName evidence="3">4a-hydroxytetrahydrobiopterin dehydratase</fullName>
        <ecNumber evidence="3">4.2.1.96</ecNumber>
    </recommendedName>
</protein>
<accession>A0A2D6YKI2</accession>
<dbReference type="AlphaFoldDB" id="A0A2D6YKI2"/>
<name>A0A2D6YKI2_9DELT</name>
<organism evidence="5 6">
    <name type="scientific">SAR324 cluster bacterium</name>
    <dbReference type="NCBI Taxonomy" id="2024889"/>
    <lineage>
        <taxon>Bacteria</taxon>
        <taxon>Deltaproteobacteria</taxon>
        <taxon>SAR324 cluster</taxon>
    </lineage>
</organism>
<evidence type="ECO:0000256" key="4">
    <source>
        <dbReference type="ARBA" id="ARBA00023239"/>
    </source>
</evidence>
<keyword evidence="4" id="KW-0456">Lyase</keyword>
<dbReference type="GO" id="GO:0008124">
    <property type="term" value="F:4-alpha-hydroxytetrahydrobiopterin dehydratase activity"/>
    <property type="evidence" value="ECO:0007669"/>
    <property type="project" value="UniProtKB-EC"/>
</dbReference>
<comment type="similarity">
    <text evidence="2">Belongs to the pterin-4-alpha-carbinolamine dehydratase family.</text>
</comment>
<gene>
    <name evidence="5" type="ORF">CMN54_09400</name>
</gene>
<dbReference type="InterPro" id="IPR036428">
    <property type="entry name" value="PCD_sf"/>
</dbReference>
<dbReference type="EC" id="4.2.1.96" evidence="3"/>
<proteinExistence type="inferred from homology"/>
<evidence type="ECO:0000256" key="2">
    <source>
        <dbReference type="ARBA" id="ARBA00006472"/>
    </source>
</evidence>
<dbReference type="Pfam" id="PF01329">
    <property type="entry name" value="Pterin_4a"/>
    <property type="match status" value="1"/>
</dbReference>
<dbReference type="Gene3D" id="3.30.1360.20">
    <property type="entry name" value="Transcriptional coactivator/pterin dehydratase"/>
    <property type="match status" value="1"/>
</dbReference>
<evidence type="ECO:0000256" key="3">
    <source>
        <dbReference type="ARBA" id="ARBA00013252"/>
    </source>
</evidence>
<evidence type="ECO:0000313" key="5">
    <source>
        <dbReference type="EMBL" id="MAH63642.1"/>
    </source>
</evidence>
<dbReference type="Proteomes" id="UP000226525">
    <property type="component" value="Unassembled WGS sequence"/>
</dbReference>
<reference evidence="6" key="1">
    <citation type="submission" date="2017-09" db="EMBL/GenBank/DDBJ databases">
        <title>The Reconstruction of 2,631 Draft Metagenome-Assembled Genomes from the Global Oceans.</title>
        <authorList>
            <person name="Tully B.J."/>
            <person name="Graham E.D."/>
            <person name="Heidelberg J.F."/>
        </authorList>
    </citation>
    <scope>NUCLEOTIDE SEQUENCE [LARGE SCALE GENOMIC DNA]</scope>
</reference>
<comment type="caution">
    <text evidence="5">The sequence shown here is derived from an EMBL/GenBank/DDBJ whole genome shotgun (WGS) entry which is preliminary data.</text>
</comment>
<evidence type="ECO:0000313" key="6">
    <source>
        <dbReference type="Proteomes" id="UP000226525"/>
    </source>
</evidence>
<evidence type="ECO:0000256" key="1">
    <source>
        <dbReference type="ARBA" id="ARBA00001554"/>
    </source>
</evidence>